<dbReference type="Gene3D" id="3.40.50.12780">
    <property type="entry name" value="N-terminal domain of ligase-like"/>
    <property type="match status" value="1"/>
</dbReference>
<dbReference type="FunFam" id="3.30.300.30:FF:000008">
    <property type="entry name" value="2,3-dihydroxybenzoate-AMP ligase"/>
    <property type="match status" value="1"/>
</dbReference>
<dbReference type="Gene3D" id="3.30.300.30">
    <property type="match status" value="1"/>
</dbReference>
<dbReference type="AlphaFoldDB" id="A0A5A7SBF3"/>
<keyword evidence="6" id="KW-1185">Reference proteome</keyword>
<sequence length="545" mass="58259">MPAFDLENLLVEPARRAGLEVRSLVAVVRAGAVGVELPHRLLLIVKALNDYGPFGAAAKIAAIRHGKHPAISDERGELAYKDFDRQIDQLANVFRERFAPGTTIGILCRNHRGPLIAAFAASRAGLNAVWLNTAFSARQAGEVAEREGVQLLVHDADFADVVAQFEPTHGKVIVDIAAATDEFDAMIAEGLPKAPPSPAKPGRIVLLTSGTTGTPKGAPRSEPKGFSVPGAVMERMPIRARESALISPPLFHGTGLLIALMAIALGDKLVLRRKFDPAQVLDDIEAHKVATICFVPVMLQRLLALGDDEIGKRDTSSLRVVFCAGSQLPAAVATKAQEVLGDVVYNLYGSTEVALATMATPKDVRESPTSVGKPLLGARIKILDEHGSDLPTGSTGRIFVGTTMPFEGYTGGGGKEIVGGLMSSGDVGHFDENGRLYVDGRDDDMIVSGGENVFPKEIEELLASHPAVVEAAAIGVDDDEFGKRLRAFVVTKPGSTCTEDEMKAFVKHNLARYKVPRDIVFLDVLPRNPTGKILKRELADQEDRG</sequence>
<accession>A0A5A7SBF3</accession>
<dbReference type="InterPro" id="IPR042099">
    <property type="entry name" value="ANL_N_sf"/>
</dbReference>
<dbReference type="CDD" id="cd04433">
    <property type="entry name" value="AFD_class_I"/>
    <property type="match status" value="1"/>
</dbReference>
<evidence type="ECO:0000259" key="4">
    <source>
        <dbReference type="Pfam" id="PF13193"/>
    </source>
</evidence>
<reference evidence="5 6" key="1">
    <citation type="submission" date="2019-07" db="EMBL/GenBank/DDBJ databases">
        <title>Rhodococcus cavernicolus sp. nov., isolated from a cave.</title>
        <authorList>
            <person name="Lee S.D."/>
        </authorList>
    </citation>
    <scope>NUCLEOTIDE SEQUENCE [LARGE SCALE GENOMIC DNA]</scope>
    <source>
        <strain evidence="5 6">C1-24</strain>
    </source>
</reference>
<evidence type="ECO:0000313" key="6">
    <source>
        <dbReference type="Proteomes" id="UP000322244"/>
    </source>
</evidence>
<dbReference type="Pfam" id="PF13193">
    <property type="entry name" value="AMP-binding_C"/>
    <property type="match status" value="1"/>
</dbReference>
<evidence type="ECO:0000259" key="3">
    <source>
        <dbReference type="Pfam" id="PF00501"/>
    </source>
</evidence>
<proteinExistence type="inferred from homology"/>
<dbReference type="RefSeq" id="WP_149430123.1">
    <property type="nucleotide sequence ID" value="NZ_VLNY01000004.1"/>
</dbReference>
<comment type="similarity">
    <text evidence="1">Belongs to the ATP-dependent AMP-binding enzyme family.</text>
</comment>
<comment type="caution">
    <text evidence="5">The sequence shown here is derived from an EMBL/GenBank/DDBJ whole genome shotgun (WGS) entry which is preliminary data.</text>
</comment>
<name>A0A5A7SBF3_9NOCA</name>
<evidence type="ECO:0000256" key="2">
    <source>
        <dbReference type="ARBA" id="ARBA00022598"/>
    </source>
</evidence>
<feature type="domain" description="AMP-dependent synthetase/ligase" evidence="3">
    <location>
        <begin position="62"/>
        <end position="409"/>
    </location>
</feature>
<dbReference type="PANTHER" id="PTHR43201:SF5">
    <property type="entry name" value="MEDIUM-CHAIN ACYL-COA LIGASE ACSF2, MITOCHONDRIAL"/>
    <property type="match status" value="1"/>
</dbReference>
<dbReference type="InterPro" id="IPR025110">
    <property type="entry name" value="AMP-bd_C"/>
</dbReference>
<organism evidence="5 6">
    <name type="scientific">Antrihabitans cavernicola</name>
    <dbReference type="NCBI Taxonomy" id="2495913"/>
    <lineage>
        <taxon>Bacteria</taxon>
        <taxon>Bacillati</taxon>
        <taxon>Actinomycetota</taxon>
        <taxon>Actinomycetes</taxon>
        <taxon>Mycobacteriales</taxon>
        <taxon>Nocardiaceae</taxon>
        <taxon>Antrihabitans</taxon>
    </lineage>
</organism>
<dbReference type="SUPFAM" id="SSF56801">
    <property type="entry name" value="Acetyl-CoA synthetase-like"/>
    <property type="match status" value="1"/>
</dbReference>
<dbReference type="PANTHER" id="PTHR43201">
    <property type="entry name" value="ACYL-COA SYNTHETASE"/>
    <property type="match status" value="1"/>
</dbReference>
<evidence type="ECO:0000256" key="1">
    <source>
        <dbReference type="ARBA" id="ARBA00006432"/>
    </source>
</evidence>
<dbReference type="GO" id="GO:0006631">
    <property type="term" value="P:fatty acid metabolic process"/>
    <property type="evidence" value="ECO:0007669"/>
    <property type="project" value="TreeGrafter"/>
</dbReference>
<dbReference type="GO" id="GO:0031956">
    <property type="term" value="F:medium-chain fatty acid-CoA ligase activity"/>
    <property type="evidence" value="ECO:0007669"/>
    <property type="project" value="TreeGrafter"/>
</dbReference>
<dbReference type="InterPro" id="IPR000873">
    <property type="entry name" value="AMP-dep_synth/lig_dom"/>
</dbReference>
<feature type="domain" description="AMP-binding enzyme C-terminal" evidence="4">
    <location>
        <begin position="457"/>
        <end position="532"/>
    </location>
</feature>
<dbReference type="InterPro" id="IPR045851">
    <property type="entry name" value="AMP-bd_C_sf"/>
</dbReference>
<dbReference type="Pfam" id="PF00501">
    <property type="entry name" value="AMP-binding"/>
    <property type="match status" value="1"/>
</dbReference>
<evidence type="ECO:0000313" key="5">
    <source>
        <dbReference type="EMBL" id="KAA0022864.1"/>
    </source>
</evidence>
<keyword evidence="2" id="KW-0436">Ligase</keyword>
<dbReference type="InterPro" id="IPR020845">
    <property type="entry name" value="AMP-binding_CS"/>
</dbReference>
<dbReference type="PROSITE" id="PS00455">
    <property type="entry name" value="AMP_BINDING"/>
    <property type="match status" value="1"/>
</dbReference>
<dbReference type="Proteomes" id="UP000322244">
    <property type="component" value="Unassembled WGS sequence"/>
</dbReference>
<protein>
    <submittedName>
        <fullName evidence="5">AMP-binding protein</fullName>
    </submittedName>
</protein>
<dbReference type="EMBL" id="VLNY01000004">
    <property type="protein sequence ID" value="KAA0022864.1"/>
    <property type="molecule type" value="Genomic_DNA"/>
</dbReference>
<gene>
    <name evidence="5" type="ORF">FOY51_10125</name>
</gene>
<dbReference type="OrthoDB" id="56621at2"/>